<feature type="region of interest" description="Disordered" evidence="1">
    <location>
        <begin position="259"/>
        <end position="278"/>
    </location>
</feature>
<sequence length="627" mass="68233">MSRNSAGSDDESTLWHNHTAAPYATSALYNASKGTGEYNDGDRQYPVRSARSSGNTFLTDNTSSSDWLRTSYAGGRDTAATATESLSPIPRVGEAAMVRGGRWGGTRQHYADPQSVGGSYDYGGHRDRSDSGSKGIFGPSASRPLFTSFSSSLPRDRNVISGNTGCAAWTSSAGANAGEEAVGRYSYRWRSAVDTGGAFSPARWGQCSSDSVSLSSIRPSFTSTYAGTSSAAMSFNRQDDVGGGAGLSHADRRGARTTAGGAFDWGSDARDDSPAGLVNSRSRACVNRWTDEKPCGVLRSEGVSIWDDATTMATGSSSILLGEQRQRSRRRRRHRRGSRHRRSGGGGSVEGNDSHHGRAYDDDDDDRLGSMWNDAEDDPLWSAGAIVSAMDAQPVVPAELLCSVQAPPFIWNRHPSHCIVLCLLQRRGICLPRYRELVDYHMSELLLHYLDVCREGAFFVYYSAGKWPKERFFRIRMMPMNRLGPVTESAPHLVMTLHESGIHVLDSIPLDSLVGVTVTPQAARFRPFLEPPNTIIGCREGRGHRTRLPVDGAFSLWFYDVVQHTARSVDVLTCNEKVFDIWTKTFRGLVSVNSSSVVQVALTPHGDSAELAELTRAAQQQGEVEHG</sequence>
<name>A0A1E1J524_LEIGU</name>
<organism evidence="3">
    <name type="scientific">Leishmania guyanensis</name>
    <dbReference type="NCBI Taxonomy" id="5670"/>
    <lineage>
        <taxon>Eukaryota</taxon>
        <taxon>Discoba</taxon>
        <taxon>Euglenozoa</taxon>
        <taxon>Kinetoplastea</taxon>
        <taxon>Metakinetoplastina</taxon>
        <taxon>Trypanosomatida</taxon>
        <taxon>Trypanosomatidae</taxon>
        <taxon>Leishmaniinae</taxon>
        <taxon>Leishmania</taxon>
        <taxon>Leishmania guyanensis species complex</taxon>
    </lineage>
</organism>
<dbReference type="InterPro" id="IPR011993">
    <property type="entry name" value="PH-like_dom_sf"/>
</dbReference>
<protein>
    <recommendedName>
        <fullName evidence="2">PH-like domain-containing protein</fullName>
    </recommendedName>
</protein>
<feature type="region of interest" description="Disordered" evidence="1">
    <location>
        <begin position="316"/>
        <end position="362"/>
    </location>
</feature>
<dbReference type="EMBL" id="CALQ01001627">
    <property type="protein sequence ID" value="CCM18683.1"/>
    <property type="molecule type" value="Genomic_DNA"/>
</dbReference>
<evidence type="ECO:0000256" key="1">
    <source>
        <dbReference type="SAM" id="MobiDB-lite"/>
    </source>
</evidence>
<reference evidence="3" key="1">
    <citation type="submission" date="2012-08" db="EMBL/GenBank/DDBJ databases">
        <title>Comparative genomics of metastatic and non-metastatic Leishmania guyanensis provides insights into polygenic factors involved in Leishmania RNA virus infection.</title>
        <authorList>
            <person name="Smith D."/>
            <person name="Hertz-Fowler C."/>
            <person name="Martin R."/>
            <person name="Dickens N."/>
            <person name="Fasel N."/>
            <person name="Falquet L."/>
            <person name="Beverley S."/>
            <person name="Zangger H."/>
            <person name="Calderon-Copete S."/>
            <person name="Mottram J."/>
            <person name="Xenarios I."/>
        </authorList>
    </citation>
    <scope>NUCLEOTIDE SEQUENCE</scope>
    <source>
        <strain evidence="3">MHOM/BR/75/M4147/SSU:IR2SAT-LUC</strain>
    </source>
</reference>
<dbReference type="InterPro" id="IPR057608">
    <property type="entry name" value="PH_2_kinetoplastids"/>
</dbReference>
<dbReference type="AlphaFoldDB" id="A0A1E1J524"/>
<gene>
    <name evidence="3" type="primary">LgM4147LRVhigh.33.02010.00060</name>
    <name evidence="3" type="ORF">BN36_3361690</name>
</gene>
<dbReference type="Pfam" id="PF25406">
    <property type="entry name" value="PH_31"/>
    <property type="match status" value="1"/>
</dbReference>
<feature type="compositionally biased region" description="Basic residues" evidence="1">
    <location>
        <begin position="327"/>
        <end position="343"/>
    </location>
</feature>
<evidence type="ECO:0000313" key="3">
    <source>
        <dbReference type="EMBL" id="CCM18683.1"/>
    </source>
</evidence>
<feature type="domain" description="PH-like" evidence="2">
    <location>
        <begin position="410"/>
        <end position="594"/>
    </location>
</feature>
<dbReference type="Gene3D" id="2.30.29.30">
    <property type="entry name" value="Pleckstrin-homology domain (PH domain)/Phosphotyrosine-binding domain (PTB)"/>
    <property type="match status" value="1"/>
</dbReference>
<feature type="region of interest" description="Disordered" evidence="1">
    <location>
        <begin position="104"/>
        <end position="139"/>
    </location>
</feature>
<accession>A0A1E1J524</accession>
<evidence type="ECO:0000259" key="2">
    <source>
        <dbReference type="Pfam" id="PF25406"/>
    </source>
</evidence>
<proteinExistence type="predicted"/>